<evidence type="ECO:0000313" key="5">
    <source>
        <dbReference type="EMBL" id="MDO6671651.1"/>
    </source>
</evidence>
<dbReference type="Proteomes" id="UP001170481">
    <property type="component" value="Unassembled WGS sequence"/>
</dbReference>
<organism evidence="5 6">
    <name type="scientific">Cobetia amphilecti</name>
    <dbReference type="NCBI Taxonomy" id="1055104"/>
    <lineage>
        <taxon>Bacteria</taxon>
        <taxon>Pseudomonadati</taxon>
        <taxon>Pseudomonadota</taxon>
        <taxon>Gammaproteobacteria</taxon>
        <taxon>Oceanospirillales</taxon>
        <taxon>Halomonadaceae</taxon>
        <taxon>Cobetia</taxon>
    </lineage>
</organism>
<feature type="transmembrane region" description="Helical" evidence="4">
    <location>
        <begin position="383"/>
        <end position="404"/>
    </location>
</feature>
<dbReference type="SUPFAM" id="SSF103473">
    <property type="entry name" value="MFS general substrate transporter"/>
    <property type="match status" value="1"/>
</dbReference>
<feature type="transmembrane region" description="Helical" evidence="4">
    <location>
        <begin position="230"/>
        <end position="248"/>
    </location>
</feature>
<feature type="transmembrane region" description="Helical" evidence="4">
    <location>
        <begin position="12"/>
        <end position="30"/>
    </location>
</feature>
<protein>
    <submittedName>
        <fullName evidence="5">MFS transporter</fullName>
    </submittedName>
</protein>
<evidence type="ECO:0000256" key="4">
    <source>
        <dbReference type="SAM" id="Phobius"/>
    </source>
</evidence>
<feature type="transmembrane region" description="Helical" evidence="4">
    <location>
        <begin position="296"/>
        <end position="314"/>
    </location>
</feature>
<dbReference type="Gene3D" id="1.20.1250.20">
    <property type="entry name" value="MFS general substrate transporter like domains"/>
    <property type="match status" value="1"/>
</dbReference>
<sequence>MTELCHSSPVRRLSHPAVLIAGILLIAMNLRAPFTSIAPLLERLQAALGFNATAAGLLMILPLLAFVVVSPWVPRLARGLGLERSLFLALLTIAAGIVLRVQGSMLALYLGIGLIGAGIAVGNVLLPSLVKRSFAQHVALLTSCYVLTMGIMAAIASALMVPLAQGSSAGWQYAMLIVVVLPLVTMGVWWPQLSRRSLPAAKEAEKGAEKDVEKGATRPVRQAAVWRSPLAWQVTLFMGINSLLFYTVNSWLPSMLADNGFSAEKAGSLHGLLQLASALPGLILVPLMPRLKDQRLIAFATPCMSLAGFIGLWLMPEWALVWVLLLGAGCGASFILALSFMGLRARDAMQSASLSSMAQTLGYLLAAMGPPLIGALYDMQGNWQLALMVCAVLSVLMAGVGWLAGRDRQLPEASASE</sequence>
<evidence type="ECO:0000313" key="6">
    <source>
        <dbReference type="Proteomes" id="UP001170481"/>
    </source>
</evidence>
<feature type="transmembrane region" description="Helical" evidence="4">
    <location>
        <begin position="320"/>
        <end position="340"/>
    </location>
</feature>
<evidence type="ECO:0000256" key="2">
    <source>
        <dbReference type="ARBA" id="ARBA00022989"/>
    </source>
</evidence>
<comment type="caution">
    <text evidence="5">The sequence shown here is derived from an EMBL/GenBank/DDBJ whole genome shotgun (WGS) entry which is preliminary data.</text>
</comment>
<feature type="transmembrane region" description="Helical" evidence="4">
    <location>
        <begin position="138"/>
        <end position="164"/>
    </location>
</feature>
<keyword evidence="2 4" id="KW-1133">Transmembrane helix</keyword>
<accession>A0AAP4TZ46</accession>
<feature type="transmembrane region" description="Helical" evidence="4">
    <location>
        <begin position="170"/>
        <end position="190"/>
    </location>
</feature>
<reference evidence="5" key="1">
    <citation type="submission" date="2023-07" db="EMBL/GenBank/DDBJ databases">
        <title>Genome content predicts the carbon catabolic preferences of heterotrophic bacteria.</title>
        <authorList>
            <person name="Gralka M."/>
        </authorList>
    </citation>
    <scope>NUCLEOTIDE SEQUENCE</scope>
    <source>
        <strain evidence="5">C2R13</strain>
    </source>
</reference>
<feature type="transmembrane region" description="Helical" evidence="4">
    <location>
        <begin position="107"/>
        <end position="126"/>
    </location>
</feature>
<dbReference type="EMBL" id="JAUORK010000005">
    <property type="protein sequence ID" value="MDO6671651.1"/>
    <property type="molecule type" value="Genomic_DNA"/>
</dbReference>
<evidence type="ECO:0000256" key="1">
    <source>
        <dbReference type="ARBA" id="ARBA00022692"/>
    </source>
</evidence>
<dbReference type="InterPro" id="IPR052524">
    <property type="entry name" value="MFS_Cyanate_Porter"/>
</dbReference>
<keyword evidence="3 4" id="KW-0472">Membrane</keyword>
<dbReference type="PANTHER" id="PTHR23523">
    <property type="match status" value="1"/>
</dbReference>
<name>A0AAP4TZ46_9GAMM</name>
<feature type="transmembrane region" description="Helical" evidence="4">
    <location>
        <begin position="85"/>
        <end position="101"/>
    </location>
</feature>
<keyword evidence="1 4" id="KW-0812">Transmembrane</keyword>
<feature type="transmembrane region" description="Helical" evidence="4">
    <location>
        <begin position="50"/>
        <end position="73"/>
    </location>
</feature>
<dbReference type="RefSeq" id="WP_303593314.1">
    <property type="nucleotide sequence ID" value="NZ_JAUORK010000005.1"/>
</dbReference>
<dbReference type="InterPro" id="IPR011701">
    <property type="entry name" value="MFS"/>
</dbReference>
<dbReference type="Pfam" id="PF07690">
    <property type="entry name" value="MFS_1"/>
    <property type="match status" value="1"/>
</dbReference>
<gene>
    <name evidence="5" type="ORF">Q4535_05910</name>
</gene>
<dbReference type="GO" id="GO:0022857">
    <property type="term" value="F:transmembrane transporter activity"/>
    <property type="evidence" value="ECO:0007669"/>
    <property type="project" value="InterPro"/>
</dbReference>
<evidence type="ECO:0000256" key="3">
    <source>
        <dbReference type="ARBA" id="ARBA00023136"/>
    </source>
</evidence>
<dbReference type="InterPro" id="IPR036259">
    <property type="entry name" value="MFS_trans_sf"/>
</dbReference>
<proteinExistence type="predicted"/>
<dbReference type="PANTHER" id="PTHR23523:SF2">
    <property type="entry name" value="2-NITROIMIDAZOLE TRANSPORTER"/>
    <property type="match status" value="1"/>
</dbReference>
<feature type="transmembrane region" description="Helical" evidence="4">
    <location>
        <begin position="268"/>
        <end position="289"/>
    </location>
</feature>
<dbReference type="AlphaFoldDB" id="A0AAP4TZ46"/>
<feature type="transmembrane region" description="Helical" evidence="4">
    <location>
        <begin position="361"/>
        <end position="377"/>
    </location>
</feature>